<gene>
    <name evidence="1" type="ORF">G7B40_005315</name>
</gene>
<keyword evidence="2" id="KW-1185">Reference proteome</keyword>
<dbReference type="AlphaFoldDB" id="A0AAP5I2P5"/>
<dbReference type="Proteomes" id="UP000667802">
    <property type="component" value="Unassembled WGS sequence"/>
</dbReference>
<dbReference type="EMBL" id="JAALHA020000001">
    <property type="protein sequence ID" value="MDR9893992.1"/>
    <property type="molecule type" value="Genomic_DNA"/>
</dbReference>
<evidence type="ECO:0000313" key="2">
    <source>
        <dbReference type="Proteomes" id="UP000667802"/>
    </source>
</evidence>
<accession>A0AAP5I2P5</accession>
<name>A0AAP5I2P5_9CYAN</name>
<evidence type="ECO:0000313" key="1">
    <source>
        <dbReference type="EMBL" id="MDR9893992.1"/>
    </source>
</evidence>
<organism evidence="1 2">
    <name type="scientific">Aetokthonos hydrillicola Thurmond2011</name>
    <dbReference type="NCBI Taxonomy" id="2712845"/>
    <lineage>
        <taxon>Bacteria</taxon>
        <taxon>Bacillati</taxon>
        <taxon>Cyanobacteriota</taxon>
        <taxon>Cyanophyceae</taxon>
        <taxon>Nostocales</taxon>
        <taxon>Hapalosiphonaceae</taxon>
        <taxon>Aetokthonos</taxon>
    </lineage>
</organism>
<dbReference type="RefSeq" id="WP_208339682.1">
    <property type="nucleotide sequence ID" value="NZ_CAWQFN010000556.1"/>
</dbReference>
<sequence length="423" mass="46526">MTSLQTKSQTHKTLADPNQKYWDLGLKYFNDGDLAITAIQKLWRQMPPPASLPLLATIIGALYADTYWANTKMDVNLLAGNLQAGLGINPADCQKAANIAFSRWYGFLVRSNMGDSGSIPKPDPVTNSPDVVLNGDTTLPVDQLIEQWNTYIYTLKPGLKNNVYGRAQSVNIKVPQHPQLSMYYSDAGFNPPPSSWVKMFTDDGSATTPMQGIQPGSIGVGDRCANPQQFAFSPSGAGHYCLITVVSTEFFTNDPLVNPGNWNTQEWIHSNGAAGWHNVDVTQANHAVLKFYNQDGTSEQFVFEAHCRNLPIGTTVSLRCEHEDLPYSIQTPSVKIVQEYQVISTRAEVPPNFAADLHVQFDTPDGKCLPGESSIDVRMDWELSAAHQHYHQALNQLGDTNSGFLGSRVRIPMGNFTFVGSNG</sequence>
<reference evidence="2" key="1">
    <citation type="journal article" date="2021" name="Science">
        <title>Hunting the eagle killer: A cyanobacterial neurotoxin causes vacuolar myelinopathy.</title>
        <authorList>
            <person name="Breinlinger S."/>
            <person name="Phillips T.J."/>
            <person name="Haram B.N."/>
            <person name="Mares J."/>
            <person name="Martinez Yerena J.A."/>
            <person name="Hrouzek P."/>
            <person name="Sobotka R."/>
            <person name="Henderson W.M."/>
            <person name="Schmieder P."/>
            <person name="Williams S.M."/>
            <person name="Lauderdale J.D."/>
            <person name="Wilde H.D."/>
            <person name="Gerrin W."/>
            <person name="Kust A."/>
            <person name="Washington J.W."/>
            <person name="Wagner C."/>
            <person name="Geier B."/>
            <person name="Liebeke M."/>
            <person name="Enke H."/>
            <person name="Niedermeyer T.H.J."/>
            <person name="Wilde S.B."/>
        </authorList>
    </citation>
    <scope>NUCLEOTIDE SEQUENCE [LARGE SCALE GENOMIC DNA]</scope>
    <source>
        <strain evidence="2">Thurmond2011</strain>
    </source>
</reference>
<proteinExistence type="predicted"/>
<comment type="caution">
    <text evidence="1">The sequence shown here is derived from an EMBL/GenBank/DDBJ whole genome shotgun (WGS) entry which is preliminary data.</text>
</comment>
<protein>
    <submittedName>
        <fullName evidence="1">Uncharacterized protein</fullName>
    </submittedName>
</protein>